<name>A0A2P5WL17_GOSBA</name>
<accession>A0A2P5WL17</accession>
<organism evidence="3 4">
    <name type="scientific">Gossypium barbadense</name>
    <name type="common">Sea Island cotton</name>
    <name type="synonym">Hibiscus barbadensis</name>
    <dbReference type="NCBI Taxonomy" id="3634"/>
    <lineage>
        <taxon>Eukaryota</taxon>
        <taxon>Viridiplantae</taxon>
        <taxon>Streptophyta</taxon>
        <taxon>Embryophyta</taxon>
        <taxon>Tracheophyta</taxon>
        <taxon>Spermatophyta</taxon>
        <taxon>Magnoliopsida</taxon>
        <taxon>eudicotyledons</taxon>
        <taxon>Gunneridae</taxon>
        <taxon>Pentapetalae</taxon>
        <taxon>rosids</taxon>
        <taxon>malvids</taxon>
        <taxon>Malvales</taxon>
        <taxon>Malvaceae</taxon>
        <taxon>Malvoideae</taxon>
        <taxon>Gossypium</taxon>
    </lineage>
</organism>
<sequence length="209" mass="23709">MKNKATGLLKQLIAGLTTMAKAKTMALKSKTKAIKARLVIFSLLQNRKFLMSSFSEKLNALMGHNDKISKELEDDDCGDQQGQAIVLYNSNNAMWLPSTAETKYDDQEEEEEEYGDGDGDDGEAEAEAEEKYPDLTHSLFESGEMELGDPGSSVIDIVKNSKTDKGEEFRLEDEIDRVADLFIKRFHRQMRLQKQLSLKRRQEMMETSL</sequence>
<dbReference type="OrthoDB" id="684076at2759"/>
<feature type="compositionally biased region" description="Acidic residues" evidence="1">
    <location>
        <begin position="106"/>
        <end position="128"/>
    </location>
</feature>
<protein>
    <submittedName>
        <fullName evidence="3">Uncharacterized protein</fullName>
    </submittedName>
</protein>
<feature type="region of interest" description="Disordered" evidence="1">
    <location>
        <begin position="102"/>
        <end position="130"/>
    </location>
</feature>
<gene>
    <name evidence="2" type="ORF">ES319_A12G151400v1</name>
    <name evidence="3" type="ORF">GOBAR_AA28894</name>
</gene>
<keyword evidence="5" id="KW-1185">Reference proteome</keyword>
<evidence type="ECO:0000313" key="5">
    <source>
        <dbReference type="Proteomes" id="UP000327439"/>
    </source>
</evidence>
<dbReference type="Proteomes" id="UP000327439">
    <property type="component" value="Chromosome A12"/>
</dbReference>
<dbReference type="InterPro" id="IPR008480">
    <property type="entry name" value="DUF761_pln"/>
</dbReference>
<evidence type="ECO:0000313" key="4">
    <source>
        <dbReference type="Proteomes" id="UP000239757"/>
    </source>
</evidence>
<proteinExistence type="predicted"/>
<reference evidence="2 5" key="2">
    <citation type="submission" date="2019-06" db="EMBL/GenBank/DDBJ databases">
        <title>WGS assembly of Gossypium barbadense.</title>
        <authorList>
            <person name="Chen Z.J."/>
            <person name="Sreedasyam A."/>
            <person name="Ando A."/>
            <person name="Song Q."/>
            <person name="De L."/>
            <person name="Hulse-Kemp A."/>
            <person name="Ding M."/>
            <person name="Ye W."/>
            <person name="Kirkbride R."/>
            <person name="Jenkins J."/>
            <person name="Plott C."/>
            <person name="Lovell J."/>
            <person name="Lin Y.-M."/>
            <person name="Vaughn R."/>
            <person name="Liu B."/>
            <person name="Li W."/>
            <person name="Simpson S."/>
            <person name="Scheffler B."/>
            <person name="Saski C."/>
            <person name="Grover C."/>
            <person name="Hu G."/>
            <person name="Conover J."/>
            <person name="Carlson J."/>
            <person name="Shu S."/>
            <person name="Boston L."/>
            <person name="Williams M."/>
            <person name="Peterson D."/>
            <person name="Mcgee K."/>
            <person name="Jones D."/>
            <person name="Wendel J."/>
            <person name="Stelly D."/>
            <person name="Grimwood J."/>
            <person name="Schmutz J."/>
        </authorList>
    </citation>
    <scope>NUCLEOTIDE SEQUENCE [LARGE SCALE GENOMIC DNA]</scope>
    <source>
        <strain evidence="2">1400233.01</strain>
    </source>
</reference>
<dbReference type="Pfam" id="PF05553">
    <property type="entry name" value="DUF761"/>
    <property type="match status" value="1"/>
</dbReference>
<dbReference type="PANTHER" id="PTHR33450">
    <property type="entry name" value="EMB|CAB67623.1-RELATED"/>
    <property type="match status" value="1"/>
</dbReference>
<dbReference type="EMBL" id="CM018213">
    <property type="protein sequence ID" value="KAB2052899.1"/>
    <property type="molecule type" value="Genomic_DNA"/>
</dbReference>
<evidence type="ECO:0000256" key="1">
    <source>
        <dbReference type="SAM" id="MobiDB-lite"/>
    </source>
</evidence>
<reference evidence="3 4" key="1">
    <citation type="submission" date="2015-01" db="EMBL/GenBank/DDBJ databases">
        <title>Genome of allotetraploid Gossypium barbadense reveals genomic plasticity and fiber elongation in cotton evolution.</title>
        <authorList>
            <person name="Chen X."/>
            <person name="Liu X."/>
            <person name="Zhao B."/>
            <person name="Zheng H."/>
            <person name="Hu Y."/>
            <person name="Lu G."/>
            <person name="Yang C."/>
            <person name="Chen J."/>
            <person name="Shan C."/>
            <person name="Zhang L."/>
            <person name="Zhou Y."/>
            <person name="Wang L."/>
            <person name="Guo W."/>
            <person name="Bai Y."/>
            <person name="Ruan J."/>
            <person name="Shangguan X."/>
            <person name="Mao Y."/>
            <person name="Jiang J."/>
            <person name="Zhu Y."/>
            <person name="Lei J."/>
            <person name="Kang H."/>
            <person name="Chen S."/>
            <person name="He X."/>
            <person name="Wang R."/>
            <person name="Wang Y."/>
            <person name="Chen J."/>
            <person name="Wang L."/>
            <person name="Yu S."/>
            <person name="Wang B."/>
            <person name="Wei J."/>
            <person name="Song S."/>
            <person name="Lu X."/>
            <person name="Gao Z."/>
            <person name="Gu W."/>
            <person name="Deng X."/>
            <person name="Ma D."/>
            <person name="Wang S."/>
            <person name="Liang W."/>
            <person name="Fang L."/>
            <person name="Cai C."/>
            <person name="Zhu X."/>
            <person name="Zhou B."/>
            <person name="Zhang Y."/>
            <person name="Chen Z."/>
            <person name="Xu S."/>
            <person name="Zhu R."/>
            <person name="Wang S."/>
            <person name="Zhang T."/>
            <person name="Zhao G."/>
        </authorList>
    </citation>
    <scope>NUCLEOTIDE SEQUENCE [LARGE SCALE GENOMIC DNA]</scope>
    <source>
        <strain evidence="4">cv. Xinhai21</strain>
        <tissue evidence="3">Leaf</tissue>
    </source>
</reference>
<dbReference type="PANTHER" id="PTHR33450:SF12">
    <property type="entry name" value="COTTON FIBER PROTEIN"/>
    <property type="match status" value="1"/>
</dbReference>
<dbReference type="EMBL" id="KZ667220">
    <property type="protein sequence ID" value="PPR91789.1"/>
    <property type="molecule type" value="Genomic_DNA"/>
</dbReference>
<dbReference type="Proteomes" id="UP000239757">
    <property type="component" value="Unassembled WGS sequence"/>
</dbReference>
<dbReference type="AlphaFoldDB" id="A0A2P5WL17"/>
<evidence type="ECO:0000313" key="2">
    <source>
        <dbReference type="EMBL" id="KAB2052899.1"/>
    </source>
</evidence>
<evidence type="ECO:0000313" key="3">
    <source>
        <dbReference type="EMBL" id="PPR91789.1"/>
    </source>
</evidence>